<proteinExistence type="predicted"/>
<dbReference type="AlphaFoldDB" id="A0AAV2NFC9"/>
<organism evidence="1 2">
    <name type="scientific">Lasius platythorax</name>
    <dbReference type="NCBI Taxonomy" id="488582"/>
    <lineage>
        <taxon>Eukaryota</taxon>
        <taxon>Metazoa</taxon>
        <taxon>Ecdysozoa</taxon>
        <taxon>Arthropoda</taxon>
        <taxon>Hexapoda</taxon>
        <taxon>Insecta</taxon>
        <taxon>Pterygota</taxon>
        <taxon>Neoptera</taxon>
        <taxon>Endopterygota</taxon>
        <taxon>Hymenoptera</taxon>
        <taxon>Apocrita</taxon>
        <taxon>Aculeata</taxon>
        <taxon>Formicoidea</taxon>
        <taxon>Formicidae</taxon>
        <taxon>Formicinae</taxon>
        <taxon>Lasius</taxon>
        <taxon>Lasius</taxon>
    </lineage>
</organism>
<dbReference type="EMBL" id="OZ034838">
    <property type="protein sequence ID" value="CAL1678862.1"/>
    <property type="molecule type" value="Genomic_DNA"/>
</dbReference>
<keyword evidence="2" id="KW-1185">Reference proteome</keyword>
<accession>A0AAV2NFC9</accession>
<name>A0AAV2NFC9_9HYME</name>
<reference evidence="1" key="1">
    <citation type="submission" date="2024-04" db="EMBL/GenBank/DDBJ databases">
        <authorList>
            <consortium name="Molecular Ecology Group"/>
        </authorList>
    </citation>
    <scope>NUCLEOTIDE SEQUENCE</scope>
</reference>
<evidence type="ECO:0000313" key="2">
    <source>
        <dbReference type="Proteomes" id="UP001497644"/>
    </source>
</evidence>
<protein>
    <submittedName>
        <fullName evidence="1">Uncharacterized protein</fullName>
    </submittedName>
</protein>
<dbReference type="Proteomes" id="UP001497644">
    <property type="component" value="Chromosome 15"/>
</dbReference>
<gene>
    <name evidence="1" type="ORF">LPLAT_LOCUS4646</name>
</gene>
<evidence type="ECO:0000313" key="1">
    <source>
        <dbReference type="EMBL" id="CAL1678862.1"/>
    </source>
</evidence>
<sequence length="154" mass="17554">MYNIIFWDQYCQVVPHCWVNFKEKTFTCPTSKYNVTNAIKKKISPGSDWKACSYHKILGPYDSYDKAREAEKSCIDISTSDDIQLAALNEVQTLPIKRLITPKTFYGDSGNDTHNASTFKKCKTIQHPSSNYKIHGNRATPTNVGIKRKLNSIK</sequence>